<reference evidence="2 3" key="1">
    <citation type="submission" date="2021-01" db="EMBL/GenBank/DDBJ databases">
        <title>Whole genome shotgun sequence of Cellulomonas phragmiteti NBRC 110785.</title>
        <authorList>
            <person name="Komaki H."/>
            <person name="Tamura T."/>
        </authorList>
    </citation>
    <scope>NUCLEOTIDE SEQUENCE [LARGE SCALE GENOMIC DNA]</scope>
    <source>
        <strain evidence="2 3">NBRC 110785</strain>
    </source>
</reference>
<evidence type="ECO:0000313" key="2">
    <source>
        <dbReference type="EMBL" id="GIG41196.1"/>
    </source>
</evidence>
<evidence type="ECO:0000313" key="3">
    <source>
        <dbReference type="Proteomes" id="UP000614741"/>
    </source>
</evidence>
<comment type="caution">
    <text evidence="2">The sequence shown here is derived from an EMBL/GenBank/DDBJ whole genome shotgun (WGS) entry which is preliminary data.</text>
</comment>
<keyword evidence="1" id="KW-0812">Transmembrane</keyword>
<keyword evidence="1" id="KW-1133">Transmembrane helix</keyword>
<feature type="transmembrane region" description="Helical" evidence="1">
    <location>
        <begin position="34"/>
        <end position="54"/>
    </location>
</feature>
<gene>
    <name evidence="2" type="ORF">Cph01nite_29580</name>
</gene>
<dbReference type="Proteomes" id="UP000614741">
    <property type="component" value="Unassembled WGS sequence"/>
</dbReference>
<accession>A0ABQ4DQK3</accession>
<keyword evidence="1" id="KW-0472">Membrane</keyword>
<dbReference type="RefSeq" id="WP_203675488.1">
    <property type="nucleotide sequence ID" value="NZ_BONP01000021.1"/>
</dbReference>
<evidence type="ECO:0000256" key="1">
    <source>
        <dbReference type="SAM" id="Phobius"/>
    </source>
</evidence>
<feature type="transmembrane region" description="Helical" evidence="1">
    <location>
        <begin position="7"/>
        <end position="28"/>
    </location>
</feature>
<organism evidence="2 3">
    <name type="scientific">Cellulomonas phragmiteti</name>
    <dbReference type="NCBI Taxonomy" id="478780"/>
    <lineage>
        <taxon>Bacteria</taxon>
        <taxon>Bacillati</taxon>
        <taxon>Actinomycetota</taxon>
        <taxon>Actinomycetes</taxon>
        <taxon>Micrococcales</taxon>
        <taxon>Cellulomonadaceae</taxon>
        <taxon>Cellulomonas</taxon>
    </lineage>
</organism>
<sequence>MLSRRAGLWLAAVFFPPMTIAALVIAVIEGDVWAMRFWLVPWILISVFAVTWLVRDLTGRSRPRR</sequence>
<name>A0ABQ4DQK3_9CELL</name>
<protein>
    <submittedName>
        <fullName evidence="2">Uncharacterized protein</fullName>
    </submittedName>
</protein>
<proteinExistence type="predicted"/>
<dbReference type="EMBL" id="BONP01000021">
    <property type="protein sequence ID" value="GIG41196.1"/>
    <property type="molecule type" value="Genomic_DNA"/>
</dbReference>
<keyword evidence="3" id="KW-1185">Reference proteome</keyword>